<reference evidence="3" key="2">
    <citation type="journal article" date="2021" name="Genome Biol. Evol.">
        <title>Developing a high-quality reference genome for a parasitic bivalve with doubly uniparental inheritance (Bivalvia: Unionida).</title>
        <authorList>
            <person name="Smith C.H."/>
        </authorList>
    </citation>
    <scope>NUCLEOTIDE SEQUENCE</scope>
    <source>
        <strain evidence="3">CHS0354</strain>
        <tissue evidence="3">Mantle</tissue>
    </source>
</reference>
<proteinExistence type="predicted"/>
<evidence type="ECO:0000256" key="2">
    <source>
        <dbReference type="SAM" id="MobiDB-lite"/>
    </source>
</evidence>
<dbReference type="InterPro" id="IPR019734">
    <property type="entry name" value="TPR_rpt"/>
</dbReference>
<keyword evidence="1" id="KW-0802">TPR repeat</keyword>
<reference evidence="3" key="3">
    <citation type="submission" date="2023-05" db="EMBL/GenBank/DDBJ databases">
        <authorList>
            <person name="Smith C.H."/>
        </authorList>
    </citation>
    <scope>NUCLEOTIDE SEQUENCE</scope>
    <source>
        <strain evidence="3">CHS0354</strain>
        <tissue evidence="3">Mantle</tissue>
    </source>
</reference>
<dbReference type="SUPFAM" id="SSF48452">
    <property type="entry name" value="TPR-like"/>
    <property type="match status" value="2"/>
</dbReference>
<dbReference type="PANTHER" id="PTHR16253:SF0">
    <property type="entry name" value="TETRATRICOPEPTIDE REPEAT PROTEIN 22"/>
    <property type="match status" value="1"/>
</dbReference>
<dbReference type="InterPro" id="IPR042342">
    <property type="entry name" value="TTC22"/>
</dbReference>
<dbReference type="PANTHER" id="PTHR16253">
    <property type="entry name" value="TETRATRICOPEPTIDE REPEAT PROTEIN 22"/>
    <property type="match status" value="1"/>
</dbReference>
<evidence type="ECO:0000313" key="3">
    <source>
        <dbReference type="EMBL" id="KAK3608439.1"/>
    </source>
</evidence>
<dbReference type="Gene3D" id="1.25.40.10">
    <property type="entry name" value="Tetratricopeptide repeat domain"/>
    <property type="match status" value="2"/>
</dbReference>
<name>A0AAE0TDP1_9BIVA</name>
<gene>
    <name evidence="3" type="ORF">CHS0354_035439</name>
</gene>
<feature type="repeat" description="TPR" evidence="1">
    <location>
        <begin position="73"/>
        <end position="106"/>
    </location>
</feature>
<keyword evidence="4" id="KW-1185">Reference proteome</keyword>
<dbReference type="AlphaFoldDB" id="A0AAE0TDP1"/>
<dbReference type="InterPro" id="IPR011990">
    <property type="entry name" value="TPR-like_helical_dom_sf"/>
</dbReference>
<evidence type="ECO:0000256" key="1">
    <source>
        <dbReference type="PROSITE-ProRule" id="PRU00339"/>
    </source>
</evidence>
<organism evidence="3 4">
    <name type="scientific">Potamilus streckersoni</name>
    <dbReference type="NCBI Taxonomy" id="2493646"/>
    <lineage>
        <taxon>Eukaryota</taxon>
        <taxon>Metazoa</taxon>
        <taxon>Spiralia</taxon>
        <taxon>Lophotrochozoa</taxon>
        <taxon>Mollusca</taxon>
        <taxon>Bivalvia</taxon>
        <taxon>Autobranchia</taxon>
        <taxon>Heteroconchia</taxon>
        <taxon>Palaeoheterodonta</taxon>
        <taxon>Unionida</taxon>
        <taxon>Unionoidea</taxon>
        <taxon>Unionidae</taxon>
        <taxon>Ambleminae</taxon>
        <taxon>Lampsilini</taxon>
        <taxon>Potamilus</taxon>
    </lineage>
</organism>
<dbReference type="EMBL" id="JAEAOA010002070">
    <property type="protein sequence ID" value="KAK3608439.1"/>
    <property type="molecule type" value="Genomic_DNA"/>
</dbReference>
<comment type="caution">
    <text evidence="3">The sequence shown here is derived from an EMBL/GenBank/DDBJ whole genome shotgun (WGS) entry which is preliminary data.</text>
</comment>
<reference evidence="3" key="1">
    <citation type="journal article" date="2021" name="Genome Biol. Evol.">
        <title>A High-Quality Reference Genome for a Parasitic Bivalve with Doubly Uniparental Inheritance (Bivalvia: Unionida).</title>
        <authorList>
            <person name="Smith C.H."/>
        </authorList>
    </citation>
    <scope>NUCLEOTIDE SEQUENCE</scope>
    <source>
        <strain evidence="3">CHS0354</strain>
    </source>
</reference>
<accession>A0AAE0TDP1</accession>
<protein>
    <submittedName>
        <fullName evidence="3">Uncharacterized protein</fullName>
    </submittedName>
</protein>
<feature type="compositionally biased region" description="Low complexity" evidence="2">
    <location>
        <begin position="373"/>
        <end position="383"/>
    </location>
</feature>
<dbReference type="PROSITE" id="PS50005">
    <property type="entry name" value="TPR"/>
    <property type="match status" value="1"/>
</dbReference>
<dbReference type="Proteomes" id="UP001195483">
    <property type="component" value="Unassembled WGS sequence"/>
</dbReference>
<sequence>MGVLMRVVAIATLFKKKHDMDEESLFQQIFFTLPSTFSLKVEELTKSKHVESQKKKLELLCETNEFEITTEWIRVYNLLSFLYWTADDREKAYELNRKALDLGKQNIVARCNRVWMQWQDGQLTEANEELDEVKKLTESEKDLLLEGKAEIAYAYSTFGPRYFSQSINMYNTLLDEINGNDVHAKYVQLWKLDMGLIYRKFCNPGNIVPNQDWRERNIDDCIEKAASLFYGVVSSNSPARWKGRCFASLAELSYMIFSGICKTKSQQVLFPKEIADKDSESLLNMALAECEKDSYVLKICGKQFKYLEKLDKAEEMLRKSITIMETSYGHHHLALVLKKKLMNRISKARSRRMRNECVLNIRNIESDLNTTPDDQYSSSQSHISSDEQKRQKASVKGYSRVFSIPAEEKETVEEIMSHLDKTIQFGNEWASVEKGLLFRQIKETKKAFEIFLKTLSMKELGTATVTVTCYEHLGACCRDLAQEEVDPEKKRKFNLDAIKYFRKAIETMALKVSQELYFLKDGWMAYSSVKDMFQPQKKDVATLKILSELSIMLGKYGESLDFYKQIVQLDEAQSNDPEIIRGQIQILIKNGDFEQAAVLVDLQSCTEGKNKITEEFCKSVYLKCAFHLLRTGEKENSGQRFRQAFDIGYGDKPKVETYFDIFFLYDEDVETENDGNTLPASALAINFKEILPGNPGLRTTRNRENVKAGSWERKEQAHQMESSANIIVILDTNKDPQGELQYFIKVAQEIDKENKSKLSLIIVDGCLCPRELTAFPRFTFDKKLLQCKYDFIQWTQNFFYCLLGVQDSEK</sequence>
<feature type="region of interest" description="Disordered" evidence="2">
    <location>
        <begin position="369"/>
        <end position="392"/>
    </location>
</feature>
<evidence type="ECO:0000313" key="4">
    <source>
        <dbReference type="Proteomes" id="UP001195483"/>
    </source>
</evidence>